<dbReference type="AlphaFoldDB" id="A0A543AD30"/>
<comment type="caution">
    <text evidence="5">The sequence shown here is derived from an EMBL/GenBank/DDBJ whole genome shotgun (WGS) entry which is preliminary data.</text>
</comment>
<evidence type="ECO:0000256" key="4">
    <source>
        <dbReference type="SAM" id="Phobius"/>
    </source>
</evidence>
<protein>
    <recommendedName>
        <fullName evidence="7">Mce-associated membrane protein</fullName>
    </recommendedName>
</protein>
<keyword evidence="6" id="KW-1185">Reference proteome</keyword>
<reference evidence="5 6" key="1">
    <citation type="submission" date="2019-06" db="EMBL/GenBank/DDBJ databases">
        <title>Sequencing the genomes of 1000 actinobacteria strains.</title>
        <authorList>
            <person name="Klenk H.-P."/>
        </authorList>
    </citation>
    <scope>NUCLEOTIDE SEQUENCE [LARGE SCALE GENOMIC DNA]</scope>
    <source>
        <strain evidence="5 6">DSM 25218</strain>
    </source>
</reference>
<evidence type="ECO:0000313" key="5">
    <source>
        <dbReference type="EMBL" id="TQL70492.1"/>
    </source>
</evidence>
<dbReference type="PANTHER" id="PTHR37042">
    <property type="entry name" value="OUTER MEMBRANE PROTEIN RV1973"/>
    <property type="match status" value="1"/>
</dbReference>
<proteinExistence type="predicted"/>
<dbReference type="PANTHER" id="PTHR37042:SF4">
    <property type="entry name" value="OUTER MEMBRANE PROTEIN RV1973"/>
    <property type="match status" value="1"/>
</dbReference>
<dbReference type="GO" id="GO:0016020">
    <property type="term" value="C:membrane"/>
    <property type="evidence" value="ECO:0007669"/>
    <property type="project" value="UniProtKB-SubCell"/>
</dbReference>
<keyword evidence="4" id="KW-0812">Transmembrane</keyword>
<gene>
    <name evidence="5" type="ORF">FB381_4427</name>
</gene>
<sequence>MTLGIGSLSSHHRSNESDPLSTTTEPVPDTETGAEPDRADARRGGLLRWGILVLLIAVILAAGGYVGWQLTRGADDSVVSQREQVMSAADKFVGRVNTYGPDDIGSDKKTMPEYRKNVGELLTPKFEKNFLSNVAFAEATVAQQGVGRTTNVHSTGVAGLDEDSATVLVVAELAVSYPKSEGSKERVEAARQLARTEVDLVKQNGKWLVDDWYPAEEAPKSDNSEGTTP</sequence>
<evidence type="ECO:0000256" key="3">
    <source>
        <dbReference type="SAM" id="MobiDB-lite"/>
    </source>
</evidence>
<feature type="region of interest" description="Disordered" evidence="3">
    <location>
        <begin position="1"/>
        <end position="39"/>
    </location>
</feature>
<comment type="subcellular location">
    <subcellularLocation>
        <location evidence="1">Membrane</location>
    </subcellularLocation>
</comment>
<evidence type="ECO:0008006" key="7">
    <source>
        <dbReference type="Google" id="ProtNLM"/>
    </source>
</evidence>
<name>A0A543AD30_9ACTN</name>
<evidence type="ECO:0000313" key="6">
    <source>
        <dbReference type="Proteomes" id="UP000320209"/>
    </source>
</evidence>
<feature type="transmembrane region" description="Helical" evidence="4">
    <location>
        <begin position="46"/>
        <end position="68"/>
    </location>
</feature>
<evidence type="ECO:0000256" key="1">
    <source>
        <dbReference type="ARBA" id="ARBA00004370"/>
    </source>
</evidence>
<keyword evidence="2 4" id="KW-0472">Membrane</keyword>
<organism evidence="5 6">
    <name type="scientific">Nocardioides albertanoniae</name>
    <dbReference type="NCBI Taxonomy" id="1175486"/>
    <lineage>
        <taxon>Bacteria</taxon>
        <taxon>Bacillati</taxon>
        <taxon>Actinomycetota</taxon>
        <taxon>Actinomycetes</taxon>
        <taxon>Propionibacteriales</taxon>
        <taxon>Nocardioidaceae</taxon>
        <taxon>Nocardioides</taxon>
    </lineage>
</organism>
<evidence type="ECO:0000256" key="2">
    <source>
        <dbReference type="ARBA" id="ARBA00023136"/>
    </source>
</evidence>
<dbReference type="EMBL" id="VFOV01000001">
    <property type="protein sequence ID" value="TQL70492.1"/>
    <property type="molecule type" value="Genomic_DNA"/>
</dbReference>
<dbReference type="Proteomes" id="UP000320209">
    <property type="component" value="Unassembled WGS sequence"/>
</dbReference>
<keyword evidence="4" id="KW-1133">Transmembrane helix</keyword>
<accession>A0A543AD30</accession>